<protein>
    <submittedName>
        <fullName evidence="1">Uncharacterized protein</fullName>
    </submittedName>
</protein>
<reference evidence="1" key="1">
    <citation type="submission" date="2019-04" db="EMBL/GenBank/DDBJ databases">
        <title>Microbes associate with the intestines of laboratory mice.</title>
        <authorList>
            <person name="Navarre W."/>
            <person name="Wong E."/>
            <person name="Huang K."/>
            <person name="Tropini C."/>
            <person name="Ng K."/>
            <person name="Yu B."/>
        </authorList>
    </citation>
    <scope>NUCLEOTIDE SEQUENCE</scope>
    <source>
        <strain evidence="1">NM04_E33</strain>
    </source>
</reference>
<gene>
    <name evidence="1" type="ORF">E5331_09175</name>
</gene>
<dbReference type="Proteomes" id="UP000306319">
    <property type="component" value="Unassembled WGS sequence"/>
</dbReference>
<evidence type="ECO:0000313" key="2">
    <source>
        <dbReference type="Proteomes" id="UP000306319"/>
    </source>
</evidence>
<accession>A0AC61RG67</accession>
<evidence type="ECO:0000313" key="1">
    <source>
        <dbReference type="EMBL" id="TGY78734.1"/>
    </source>
</evidence>
<name>A0AC61RG67_9BACT</name>
<organism evidence="1 2">
    <name type="scientific">Lepagella muris</name>
    <dbReference type="NCBI Taxonomy" id="3032870"/>
    <lineage>
        <taxon>Bacteria</taxon>
        <taxon>Pseudomonadati</taxon>
        <taxon>Bacteroidota</taxon>
        <taxon>Bacteroidia</taxon>
        <taxon>Bacteroidales</taxon>
        <taxon>Muribaculaceae</taxon>
        <taxon>Lepagella</taxon>
    </lineage>
</organism>
<sequence length="70" mass="8124">MNHDSVLIKLFNKCRIDYTDFMGGLSIRTLTQYEFQDKSCRSTVNICFCSHSSICPHRILYTCGYSFTGR</sequence>
<keyword evidence="2" id="KW-1185">Reference proteome</keyword>
<dbReference type="EMBL" id="SRYB01000011">
    <property type="protein sequence ID" value="TGY78734.1"/>
    <property type="molecule type" value="Genomic_DNA"/>
</dbReference>
<comment type="caution">
    <text evidence="1">The sequence shown here is derived from an EMBL/GenBank/DDBJ whole genome shotgun (WGS) entry which is preliminary data.</text>
</comment>
<proteinExistence type="predicted"/>